<comment type="similarity">
    <text evidence="1">Belongs to the four-carbon acid sugar kinase family.</text>
</comment>
<dbReference type="InterPro" id="IPR037051">
    <property type="entry name" value="4-carb_acid_sugar_kinase_N_sf"/>
</dbReference>
<evidence type="ECO:0000313" key="16">
    <source>
        <dbReference type="Proteomes" id="UP000192674"/>
    </source>
</evidence>
<evidence type="ECO:0000256" key="1">
    <source>
        <dbReference type="ARBA" id="ARBA00005715"/>
    </source>
</evidence>
<dbReference type="GO" id="GO:0016301">
    <property type="term" value="F:kinase activity"/>
    <property type="evidence" value="ECO:0007669"/>
    <property type="project" value="UniProtKB-KW"/>
</dbReference>
<evidence type="ECO:0000256" key="7">
    <source>
        <dbReference type="ARBA" id="ARBA00035898"/>
    </source>
</evidence>
<organism evidence="15 16">
    <name type="scientific">Kibdelosporangium aridum</name>
    <dbReference type="NCBI Taxonomy" id="2030"/>
    <lineage>
        <taxon>Bacteria</taxon>
        <taxon>Bacillati</taxon>
        <taxon>Actinomycetota</taxon>
        <taxon>Actinomycetes</taxon>
        <taxon>Pseudonocardiales</taxon>
        <taxon>Pseudonocardiaceae</taxon>
        <taxon>Kibdelosporangium</taxon>
    </lineage>
</organism>
<evidence type="ECO:0000256" key="10">
    <source>
        <dbReference type="ARBA" id="ARBA00039095"/>
    </source>
</evidence>
<comment type="function">
    <text evidence="9">Catalyzes the ATP-dependent phosphorylation of 3-oxo-tetronate to 3-oxo-tetronate 4-phosphate.</text>
</comment>
<protein>
    <recommendedName>
        <fullName evidence="11">3-oxo-tetronate kinase</fullName>
        <ecNumber evidence="10">2.7.1.217</ecNumber>
    </recommendedName>
    <alternativeName>
        <fullName evidence="12">3-dehydrotetronate 4-kinase</fullName>
    </alternativeName>
</protein>
<evidence type="ECO:0000256" key="6">
    <source>
        <dbReference type="ARBA" id="ARBA00023277"/>
    </source>
</evidence>
<keyword evidence="3" id="KW-0547">Nucleotide-binding</keyword>
<dbReference type="SUPFAM" id="SSF142764">
    <property type="entry name" value="YgbK-like"/>
    <property type="match status" value="1"/>
</dbReference>
<dbReference type="RefSeq" id="WP_084428537.1">
    <property type="nucleotide sequence ID" value="NZ_FWXV01000003.1"/>
</dbReference>
<evidence type="ECO:0000256" key="9">
    <source>
        <dbReference type="ARBA" id="ARBA00037335"/>
    </source>
</evidence>
<evidence type="ECO:0000256" key="12">
    <source>
        <dbReference type="ARBA" id="ARBA00041377"/>
    </source>
</evidence>
<dbReference type="Gene3D" id="3.40.50.10840">
    <property type="entry name" value="Putative sugar-binding, N-terminal domain"/>
    <property type="match status" value="1"/>
</dbReference>
<keyword evidence="5" id="KW-0067">ATP-binding</keyword>
<evidence type="ECO:0000313" key="15">
    <source>
        <dbReference type="EMBL" id="SMD07368.1"/>
    </source>
</evidence>
<dbReference type="Proteomes" id="UP000192674">
    <property type="component" value="Unassembled WGS sequence"/>
</dbReference>
<dbReference type="InterPro" id="IPR042213">
    <property type="entry name" value="NBD_C_sf"/>
</dbReference>
<evidence type="ECO:0000256" key="11">
    <source>
        <dbReference type="ARBA" id="ARBA00039461"/>
    </source>
</evidence>
<keyword evidence="4" id="KW-0418">Kinase</keyword>
<accession>A0A1W2EE50</accession>
<dbReference type="AlphaFoldDB" id="A0A1W2EE50"/>
<feature type="domain" description="Four-carbon acid sugar kinase nucleotide binding" evidence="14">
    <location>
        <begin position="244"/>
        <end position="400"/>
    </location>
</feature>
<dbReference type="EMBL" id="FWXV01000003">
    <property type="protein sequence ID" value="SMD07368.1"/>
    <property type="molecule type" value="Genomic_DNA"/>
</dbReference>
<keyword evidence="6" id="KW-0119">Carbohydrate metabolism</keyword>
<dbReference type="EC" id="2.7.1.217" evidence="10"/>
<gene>
    <name evidence="15" type="ORF">SAMN05661093_04200</name>
</gene>
<dbReference type="Gene3D" id="3.40.980.20">
    <property type="entry name" value="Four-carbon acid sugar kinase, nucleotide binding domain"/>
    <property type="match status" value="1"/>
</dbReference>
<comment type="catalytic activity">
    <reaction evidence="8">
        <text>3-dehydro-D-erythronate + ATP = 3-dehydro-4-O-phospho-D-erythronate + ADP + H(+)</text>
        <dbReference type="Rhea" id="RHEA:52556"/>
        <dbReference type="ChEBI" id="CHEBI:15378"/>
        <dbReference type="ChEBI" id="CHEBI:30616"/>
        <dbReference type="ChEBI" id="CHEBI:57958"/>
        <dbReference type="ChEBI" id="CHEBI:136593"/>
        <dbReference type="ChEBI" id="CHEBI:456216"/>
        <dbReference type="EC" id="2.7.1.217"/>
    </reaction>
</comment>
<evidence type="ECO:0000259" key="13">
    <source>
        <dbReference type="Pfam" id="PF07005"/>
    </source>
</evidence>
<evidence type="ECO:0000256" key="4">
    <source>
        <dbReference type="ARBA" id="ARBA00022777"/>
    </source>
</evidence>
<evidence type="ECO:0000256" key="3">
    <source>
        <dbReference type="ARBA" id="ARBA00022741"/>
    </source>
</evidence>
<dbReference type="InterPro" id="IPR010737">
    <property type="entry name" value="4-carb_acid_sugar_kinase_N"/>
</dbReference>
<feature type="domain" description="Four-carbon acid sugar kinase N-terminal" evidence="13">
    <location>
        <begin position="2"/>
        <end position="222"/>
    </location>
</feature>
<evidence type="ECO:0000256" key="8">
    <source>
        <dbReference type="ARBA" id="ARBA00036346"/>
    </source>
</evidence>
<comment type="catalytic activity">
    <reaction evidence="7">
        <text>3-dehydro-L-erythronate + ATP = 3-dehydro-4-O-phospho-L-erythronate + ADP + H(+)</text>
        <dbReference type="Rhea" id="RHEA:52552"/>
        <dbReference type="ChEBI" id="CHEBI:15378"/>
        <dbReference type="ChEBI" id="CHEBI:30616"/>
        <dbReference type="ChEBI" id="CHEBI:136592"/>
        <dbReference type="ChEBI" id="CHEBI:136670"/>
        <dbReference type="ChEBI" id="CHEBI:456216"/>
        <dbReference type="EC" id="2.7.1.217"/>
    </reaction>
</comment>
<sequence length="406" mass="42615">MIGTIADDFTGGADVAVAFRSEGLRTLLFFGVPPSSAELPEHDAIVIALKSRMAPASEAVAQSLEALEWLRRHGSDQIYVKYCSTFDSTPAGNIGPLLDAVADAMSVDVVPMTPSSPEHHRTQYQGYLFVGSLLLAESHMRDHPVNPMRESSLPRLLRAQTDRDVGVVELDSVRHGDLGSILEHCTARYLFLDAVDSEDLRVLGKALRERALVAGAAGLARGIAAAKPGTLSLSTNPSLAGRAAVLSGSCSARTLEQVAAMIRASRPAYRIDPVTHTDPEVLAAAALTWYDGLPDGAAPLIYSSMGPVDLQRTQEVLGVQEASGILEATCALVATGLVSRGVRRLVVTGGETSGAVVSALGISGGTIGELADAGVPWIHPVEMPDLALLLKSGNFGAVELLVEATR</sequence>
<evidence type="ECO:0000259" key="14">
    <source>
        <dbReference type="Pfam" id="PF17042"/>
    </source>
</evidence>
<dbReference type="GO" id="GO:0005524">
    <property type="term" value="F:ATP binding"/>
    <property type="evidence" value="ECO:0007669"/>
    <property type="project" value="UniProtKB-KW"/>
</dbReference>
<name>A0A1W2EE50_KIBAR</name>
<proteinExistence type="inferred from homology"/>
<keyword evidence="16" id="KW-1185">Reference proteome</keyword>
<dbReference type="NCBIfam" id="NF043035">
    <property type="entry name" value="OxoTetrKin"/>
    <property type="match status" value="1"/>
</dbReference>
<evidence type="ECO:0000256" key="2">
    <source>
        <dbReference type="ARBA" id="ARBA00022679"/>
    </source>
</evidence>
<dbReference type="Pfam" id="PF07005">
    <property type="entry name" value="SBD_N"/>
    <property type="match status" value="1"/>
</dbReference>
<evidence type="ECO:0000256" key="5">
    <source>
        <dbReference type="ARBA" id="ARBA00022840"/>
    </source>
</evidence>
<dbReference type="Pfam" id="PF17042">
    <property type="entry name" value="NBD_C"/>
    <property type="match status" value="1"/>
</dbReference>
<keyword evidence="2" id="KW-0808">Transferase</keyword>
<dbReference type="InterPro" id="IPR031475">
    <property type="entry name" value="NBD_C"/>
</dbReference>
<dbReference type="OrthoDB" id="191465at2"/>
<reference evidence="15 16" key="1">
    <citation type="submission" date="2017-04" db="EMBL/GenBank/DDBJ databases">
        <authorList>
            <person name="Afonso C.L."/>
            <person name="Miller P.J."/>
            <person name="Scott M.A."/>
            <person name="Spackman E."/>
            <person name="Goraichik I."/>
            <person name="Dimitrov K.M."/>
            <person name="Suarez D.L."/>
            <person name="Swayne D.E."/>
        </authorList>
    </citation>
    <scope>NUCLEOTIDE SEQUENCE [LARGE SCALE GENOMIC DNA]</scope>
    <source>
        <strain evidence="15 16">DSM 43828</strain>
    </source>
</reference>
<dbReference type="InterPro" id="IPR050007">
    <property type="entry name" value="OtnK"/>
</dbReference>